<accession>M3BYD6</accession>
<dbReference type="Gene3D" id="3.40.50.300">
    <property type="entry name" value="P-loop containing nucleotide triphosphate hydrolases"/>
    <property type="match status" value="1"/>
</dbReference>
<evidence type="ECO:0000313" key="1">
    <source>
        <dbReference type="EMBL" id="EMF13071.1"/>
    </source>
</evidence>
<proteinExistence type="predicted"/>
<dbReference type="AlphaFoldDB" id="M3BYD6"/>
<organism evidence="1 2">
    <name type="scientific">Sphaerulina musiva (strain SO2202)</name>
    <name type="common">Poplar stem canker fungus</name>
    <name type="synonym">Septoria musiva</name>
    <dbReference type="NCBI Taxonomy" id="692275"/>
    <lineage>
        <taxon>Eukaryota</taxon>
        <taxon>Fungi</taxon>
        <taxon>Dikarya</taxon>
        <taxon>Ascomycota</taxon>
        <taxon>Pezizomycotina</taxon>
        <taxon>Dothideomycetes</taxon>
        <taxon>Dothideomycetidae</taxon>
        <taxon>Mycosphaerellales</taxon>
        <taxon>Mycosphaerellaceae</taxon>
        <taxon>Sphaerulina</taxon>
    </lineage>
</organism>
<dbReference type="EMBL" id="KB456263">
    <property type="protein sequence ID" value="EMF13071.1"/>
    <property type="molecule type" value="Genomic_DNA"/>
</dbReference>
<dbReference type="STRING" id="692275.M3BYD6"/>
<dbReference type="eggNOG" id="ENOG502RR3X">
    <property type="taxonomic scope" value="Eukaryota"/>
</dbReference>
<dbReference type="GeneID" id="27904761"/>
<evidence type="ECO:0000313" key="2">
    <source>
        <dbReference type="Proteomes" id="UP000016931"/>
    </source>
</evidence>
<dbReference type="Pfam" id="PF13238">
    <property type="entry name" value="AAA_18"/>
    <property type="match status" value="1"/>
</dbReference>
<sequence length="192" mass="21452">MAAKSQPLFVYINGYPGVGKLSVARELRAILPNTKVFDNHNLIDATSSIYERGMPEYQPLRRQMRRVVLDSIATSESTREITWIFTDQQSSDETGASAAQDYAAAAQARQSSFVSIILTCDLEENVRRLTFASRGGESNTKLTDVDILHHIRDTEDIYHFGGELEIEIDVTHKAPDVVAREIEKFIGSSKAM</sequence>
<name>M3BYD6_SPHMS</name>
<dbReference type="Proteomes" id="UP000016931">
    <property type="component" value="Unassembled WGS sequence"/>
</dbReference>
<reference evidence="1 2" key="1">
    <citation type="journal article" date="2012" name="PLoS Pathog.">
        <title>Diverse lifestyles and strategies of plant pathogenesis encoded in the genomes of eighteen Dothideomycetes fungi.</title>
        <authorList>
            <person name="Ohm R.A."/>
            <person name="Feau N."/>
            <person name="Henrissat B."/>
            <person name="Schoch C.L."/>
            <person name="Horwitz B.A."/>
            <person name="Barry K.W."/>
            <person name="Condon B.J."/>
            <person name="Copeland A.C."/>
            <person name="Dhillon B."/>
            <person name="Glaser F."/>
            <person name="Hesse C.N."/>
            <person name="Kosti I."/>
            <person name="LaButti K."/>
            <person name="Lindquist E.A."/>
            <person name="Lucas S."/>
            <person name="Salamov A.A."/>
            <person name="Bradshaw R.E."/>
            <person name="Ciuffetti L."/>
            <person name="Hamelin R.C."/>
            <person name="Kema G.H.J."/>
            <person name="Lawrence C."/>
            <person name="Scott J.A."/>
            <person name="Spatafora J.W."/>
            <person name="Turgeon B.G."/>
            <person name="de Wit P.J.G.M."/>
            <person name="Zhong S."/>
            <person name="Goodwin S.B."/>
            <person name="Grigoriev I.V."/>
        </authorList>
    </citation>
    <scope>NUCLEOTIDE SEQUENCE [LARGE SCALE GENOMIC DNA]</scope>
    <source>
        <strain evidence="1 2">SO2202</strain>
    </source>
</reference>
<dbReference type="OrthoDB" id="5426988at2759"/>
<dbReference type="OMA" id="IAMSEYT"/>
<dbReference type="RefSeq" id="XP_016761192.1">
    <property type="nucleotide sequence ID" value="XM_016907624.1"/>
</dbReference>
<protein>
    <recommendedName>
        <fullName evidence="3">P-loop containing nucleoside triphosphate hydrolase protein</fullName>
    </recommendedName>
</protein>
<dbReference type="SUPFAM" id="SSF52540">
    <property type="entry name" value="P-loop containing nucleoside triphosphate hydrolases"/>
    <property type="match status" value="1"/>
</dbReference>
<dbReference type="InterPro" id="IPR027417">
    <property type="entry name" value="P-loop_NTPase"/>
</dbReference>
<dbReference type="HOGENOM" id="CLU_092496_1_0_1"/>
<evidence type="ECO:0008006" key="3">
    <source>
        <dbReference type="Google" id="ProtNLM"/>
    </source>
</evidence>
<keyword evidence="2" id="KW-1185">Reference proteome</keyword>
<gene>
    <name evidence="1" type="ORF">SEPMUDRAFT_155484</name>
</gene>